<organism evidence="2 3">
    <name type="scientific">Biostraticola tofi</name>
    <dbReference type="NCBI Taxonomy" id="466109"/>
    <lineage>
        <taxon>Bacteria</taxon>
        <taxon>Pseudomonadati</taxon>
        <taxon>Pseudomonadota</taxon>
        <taxon>Gammaproteobacteria</taxon>
        <taxon>Enterobacterales</taxon>
        <taxon>Bruguierivoracaceae</taxon>
        <taxon>Biostraticola</taxon>
    </lineage>
</organism>
<evidence type="ECO:0000313" key="3">
    <source>
        <dbReference type="Proteomes" id="UP000295719"/>
    </source>
</evidence>
<dbReference type="InterPro" id="IPR016040">
    <property type="entry name" value="NAD(P)-bd_dom"/>
</dbReference>
<dbReference type="PANTHER" id="PTHR47129">
    <property type="entry name" value="QUINONE OXIDOREDUCTASE 2"/>
    <property type="match status" value="1"/>
</dbReference>
<name>A0A4R3YVY0_9GAMM</name>
<proteinExistence type="predicted"/>
<dbReference type="Gene3D" id="3.40.50.720">
    <property type="entry name" value="NAD(P)-binding Rossmann-like Domain"/>
    <property type="match status" value="1"/>
</dbReference>
<gene>
    <name evidence="2" type="ORF">EDC52_104261</name>
</gene>
<reference evidence="2 3" key="1">
    <citation type="submission" date="2019-03" db="EMBL/GenBank/DDBJ databases">
        <title>Genomic Encyclopedia of Type Strains, Phase IV (KMG-IV): sequencing the most valuable type-strain genomes for metagenomic binning, comparative biology and taxonomic classification.</title>
        <authorList>
            <person name="Goeker M."/>
        </authorList>
    </citation>
    <scope>NUCLEOTIDE SEQUENCE [LARGE SCALE GENOMIC DNA]</scope>
    <source>
        <strain evidence="2 3">DSM 19580</strain>
    </source>
</reference>
<feature type="domain" description="NAD(P)-binding" evidence="1">
    <location>
        <begin position="8"/>
        <end position="187"/>
    </location>
</feature>
<protein>
    <submittedName>
        <fullName evidence="2">NAD(P)H dehydrogenase (Quinone)</fullName>
    </submittedName>
</protein>
<dbReference type="AlphaFoldDB" id="A0A4R3YVY0"/>
<dbReference type="SUPFAM" id="SSF51735">
    <property type="entry name" value="NAD(P)-binding Rossmann-fold domains"/>
    <property type="match status" value="1"/>
</dbReference>
<dbReference type="OrthoDB" id="9801056at2"/>
<dbReference type="RefSeq" id="WP_131865390.1">
    <property type="nucleotide sequence ID" value="NZ_SMCR01000004.1"/>
</dbReference>
<dbReference type="PANTHER" id="PTHR47129:SF1">
    <property type="entry name" value="NMRA-LIKE DOMAIN-CONTAINING PROTEIN"/>
    <property type="match status" value="1"/>
</dbReference>
<dbReference type="CDD" id="cd05269">
    <property type="entry name" value="TMR_SDR_a"/>
    <property type="match status" value="1"/>
</dbReference>
<keyword evidence="3" id="KW-1185">Reference proteome</keyword>
<dbReference type="Pfam" id="PF13460">
    <property type="entry name" value="NAD_binding_10"/>
    <property type="match status" value="1"/>
</dbReference>
<dbReference type="Gene3D" id="3.90.25.10">
    <property type="entry name" value="UDP-galactose 4-epimerase, domain 1"/>
    <property type="match status" value="1"/>
</dbReference>
<evidence type="ECO:0000313" key="2">
    <source>
        <dbReference type="EMBL" id="TCV96821.1"/>
    </source>
</evidence>
<dbReference type="Proteomes" id="UP000295719">
    <property type="component" value="Unassembled WGS sequence"/>
</dbReference>
<comment type="caution">
    <text evidence="2">The sequence shown here is derived from an EMBL/GenBank/DDBJ whole genome shotgun (WGS) entry which is preliminary data.</text>
</comment>
<sequence length="290" mass="31281">MAKILVTGATGHIGSKTLQHLLKRTPANSLVGLARDPAKAASLAAEGIEIRQGDYVDYPGLVGAFADVDKLMMVSATAFSDRNRQHQNVINAARQAGVKHIVFMPIIHPTGSDFFLPQVTEQDLFVEQALQASGLTYTLVRHPPFFDSIEFYIGSQALQTGVYAPSGEGKASYASRDELAEAHAVVLSEAGHENKSYSLYGNSAVSLADIAQILSAISGKPVPFIACPEQDYLNRLMAAGLPEPAAHFALQWLQAINAGEFDGQTGDLEKLLGRKPMTAQEFLRQNYPAR</sequence>
<accession>A0A4R3YVY0</accession>
<dbReference type="InterPro" id="IPR052718">
    <property type="entry name" value="NmrA-type_oxidoreductase"/>
</dbReference>
<dbReference type="EMBL" id="SMCR01000004">
    <property type="protein sequence ID" value="TCV96821.1"/>
    <property type="molecule type" value="Genomic_DNA"/>
</dbReference>
<evidence type="ECO:0000259" key="1">
    <source>
        <dbReference type="Pfam" id="PF13460"/>
    </source>
</evidence>
<dbReference type="InterPro" id="IPR036291">
    <property type="entry name" value="NAD(P)-bd_dom_sf"/>
</dbReference>